<protein>
    <submittedName>
        <fullName evidence="1">Uncharacterized protein</fullName>
    </submittedName>
</protein>
<dbReference type="AlphaFoldDB" id="H8FXD4"/>
<dbReference type="Gene3D" id="1.10.10.10">
    <property type="entry name" value="Winged helix-like DNA-binding domain superfamily/Winged helix DNA-binding domain"/>
    <property type="match status" value="1"/>
</dbReference>
<organism evidence="1 2">
    <name type="scientific">Magnetospirillum molischianum DSM 120</name>
    <dbReference type="NCBI Taxonomy" id="1150626"/>
    <lineage>
        <taxon>Bacteria</taxon>
        <taxon>Pseudomonadati</taxon>
        <taxon>Pseudomonadota</taxon>
        <taxon>Alphaproteobacteria</taxon>
        <taxon>Rhodospirillales</taxon>
        <taxon>Rhodospirillaceae</taxon>
        <taxon>Magnetospirillum</taxon>
    </lineage>
</organism>
<dbReference type="InterPro" id="IPR036388">
    <property type="entry name" value="WH-like_DNA-bd_sf"/>
</dbReference>
<keyword evidence="2" id="KW-1185">Reference proteome</keyword>
<dbReference type="eggNOG" id="ENOG5033XVG">
    <property type="taxonomic scope" value="Bacteria"/>
</dbReference>
<dbReference type="EMBL" id="CAHP01000053">
    <property type="protein sequence ID" value="CCG43022.1"/>
    <property type="molecule type" value="Genomic_DNA"/>
</dbReference>
<gene>
    <name evidence="1" type="ORF">PHAMO_570017</name>
</gene>
<dbReference type="Proteomes" id="UP000004169">
    <property type="component" value="Unassembled WGS sequence"/>
</dbReference>
<proteinExistence type="predicted"/>
<sequence>MWIALLSTCSDDRIQLAPFVPGGDYHKPALSLGTAELNVNAKVDCGRGVSQSQKTRLWNGATMADDSGNNASREREAEALSLLDRLFDRYESEDAAAQDTALTAAQSLCHAVWGGYTAGFEALAHKIETDSPGTVESALRSLRLREEATDPGCLIRAARHRREKLEKREADRAAVIARYGDEATARTATSSEARLIAAGRSLADPGDEDDPQAPLSGWNLPWHEPPESLRTLVATALPPPSNIVAARDECLQWEQRKRDLDLIGTGPGPAGLPTACAARHWLVERMWRCDLSATGPADLIARLEYWVERGGDDGSGYRTLLDDLTSLAGAMLRSSEGGSHARILRLKAENPDWSLARIGQELGISRQAVHKHLKRG</sequence>
<evidence type="ECO:0000313" key="1">
    <source>
        <dbReference type="EMBL" id="CCG43022.1"/>
    </source>
</evidence>
<evidence type="ECO:0000313" key="2">
    <source>
        <dbReference type="Proteomes" id="UP000004169"/>
    </source>
</evidence>
<name>H8FXD4_MAGML</name>
<reference evidence="1 2" key="1">
    <citation type="journal article" date="2012" name="J. Bacteriol.">
        <title>Draft Genome Sequence of the Purple Photosynthetic Bacterium Phaeospirillum molischianum DSM120, a Particularly Versatile Bacterium.</title>
        <authorList>
            <person name="Duquesne K."/>
            <person name="Prima V."/>
            <person name="Ji B."/>
            <person name="Rouy Z."/>
            <person name="Medigue C."/>
            <person name="Talla E."/>
            <person name="Sturgis J.N."/>
        </authorList>
    </citation>
    <scope>NUCLEOTIDE SEQUENCE [LARGE SCALE GENOMIC DNA]</scope>
    <source>
        <strain evidence="2">DSM120</strain>
    </source>
</reference>
<comment type="caution">
    <text evidence="1">The sequence shown here is derived from an EMBL/GenBank/DDBJ whole genome shotgun (WGS) entry which is preliminary data.</text>
</comment>
<dbReference type="STRING" id="1150626.PHAMO_570017"/>
<accession>H8FXD4</accession>